<name>A0A8H7N671_BIOOC</name>
<gene>
    <name evidence="1" type="ORF">IM811_015870</name>
</gene>
<dbReference type="Proteomes" id="UP000616885">
    <property type="component" value="Unassembled WGS sequence"/>
</dbReference>
<proteinExistence type="predicted"/>
<sequence>MVTPYRFCPFGQETSGGIFLAPPECTHPSPSWEEWIFAESRRRISCFYFAVREVIQAKADIPCVPPGAHRQVALCSSKTMWEARSREEWEEERAIQNMGRLHIDLWNLGALLDAQRHREDPMYAQLLEIWGANTDKMGVLMSVVAVIMNQQESESVQKLRSRLWEISLERNARVISWHWVADMCGKDICLLTKASNLAVGNYVDSHHM</sequence>
<dbReference type="AlphaFoldDB" id="A0A8H7N671"/>
<evidence type="ECO:0000313" key="1">
    <source>
        <dbReference type="EMBL" id="KAF9749843.1"/>
    </source>
</evidence>
<organism evidence="1 2">
    <name type="scientific">Bionectria ochroleuca</name>
    <name type="common">Gliocladium roseum</name>
    <dbReference type="NCBI Taxonomy" id="29856"/>
    <lineage>
        <taxon>Eukaryota</taxon>
        <taxon>Fungi</taxon>
        <taxon>Dikarya</taxon>
        <taxon>Ascomycota</taxon>
        <taxon>Pezizomycotina</taxon>
        <taxon>Sordariomycetes</taxon>
        <taxon>Hypocreomycetidae</taxon>
        <taxon>Hypocreales</taxon>
        <taxon>Bionectriaceae</taxon>
        <taxon>Clonostachys</taxon>
    </lineage>
</organism>
<accession>A0A8H7N671</accession>
<comment type="caution">
    <text evidence="1">The sequence shown here is derived from an EMBL/GenBank/DDBJ whole genome shotgun (WGS) entry which is preliminary data.</text>
</comment>
<dbReference type="EMBL" id="JADCTT010000007">
    <property type="protein sequence ID" value="KAF9749843.1"/>
    <property type="molecule type" value="Genomic_DNA"/>
</dbReference>
<reference evidence="1" key="1">
    <citation type="submission" date="2020-10" db="EMBL/GenBank/DDBJ databases">
        <title>High-Quality Genome Resource of Clonostachys rosea strain S41 by Oxford Nanopore Long-Read Sequencing.</title>
        <authorList>
            <person name="Wang H."/>
        </authorList>
    </citation>
    <scope>NUCLEOTIDE SEQUENCE</scope>
    <source>
        <strain evidence="1">S41</strain>
    </source>
</reference>
<evidence type="ECO:0000313" key="2">
    <source>
        <dbReference type="Proteomes" id="UP000616885"/>
    </source>
</evidence>
<protein>
    <submittedName>
        <fullName evidence="1">Uncharacterized protein</fullName>
    </submittedName>
</protein>